<dbReference type="InterPro" id="IPR052893">
    <property type="entry name" value="TCS_response_regulator"/>
</dbReference>
<gene>
    <name evidence="3" type="ORF">E4021_07200</name>
</gene>
<dbReference type="PANTHER" id="PTHR44520">
    <property type="entry name" value="RESPONSE REGULATOR RCP1-RELATED"/>
    <property type="match status" value="1"/>
</dbReference>
<dbReference type="InterPro" id="IPR011006">
    <property type="entry name" value="CheY-like_superfamily"/>
</dbReference>
<dbReference type="OrthoDB" id="1524091at2"/>
<organism evidence="3 4">
    <name type="scientific">Neolewinella litorea</name>
    <dbReference type="NCBI Taxonomy" id="2562452"/>
    <lineage>
        <taxon>Bacteria</taxon>
        <taxon>Pseudomonadati</taxon>
        <taxon>Bacteroidota</taxon>
        <taxon>Saprospiria</taxon>
        <taxon>Saprospirales</taxon>
        <taxon>Lewinellaceae</taxon>
        <taxon>Neolewinella</taxon>
    </lineage>
</organism>
<dbReference type="InterPro" id="IPR001789">
    <property type="entry name" value="Sig_transdc_resp-reg_receiver"/>
</dbReference>
<dbReference type="GO" id="GO:0000160">
    <property type="term" value="P:phosphorelay signal transduction system"/>
    <property type="evidence" value="ECO:0007669"/>
    <property type="project" value="InterPro"/>
</dbReference>
<proteinExistence type="predicted"/>
<name>A0A4S4NNC8_9BACT</name>
<dbReference type="SMART" id="SM00448">
    <property type="entry name" value="REC"/>
    <property type="match status" value="1"/>
</dbReference>
<comment type="caution">
    <text evidence="3">The sequence shown here is derived from an EMBL/GenBank/DDBJ whole genome shotgun (WGS) entry which is preliminary data.</text>
</comment>
<dbReference type="AlphaFoldDB" id="A0A4S4NNC8"/>
<evidence type="ECO:0000256" key="1">
    <source>
        <dbReference type="PROSITE-ProRule" id="PRU00169"/>
    </source>
</evidence>
<dbReference type="SUPFAM" id="SSF52172">
    <property type="entry name" value="CheY-like"/>
    <property type="match status" value="1"/>
</dbReference>
<keyword evidence="4" id="KW-1185">Reference proteome</keyword>
<evidence type="ECO:0000313" key="3">
    <source>
        <dbReference type="EMBL" id="THH40515.1"/>
    </source>
</evidence>
<reference evidence="3 4" key="1">
    <citation type="submission" date="2019-04" db="EMBL/GenBank/DDBJ databases">
        <title>Lewinella litorea sp. nov., isolated from a marine sand.</title>
        <authorList>
            <person name="Yoon J.-H."/>
        </authorList>
    </citation>
    <scope>NUCLEOTIDE SEQUENCE [LARGE SCALE GENOMIC DNA]</scope>
    <source>
        <strain evidence="3 4">HSMS-39</strain>
    </source>
</reference>
<evidence type="ECO:0000313" key="4">
    <source>
        <dbReference type="Proteomes" id="UP000308528"/>
    </source>
</evidence>
<dbReference type="PANTHER" id="PTHR44520:SF2">
    <property type="entry name" value="RESPONSE REGULATOR RCP1"/>
    <property type="match status" value="1"/>
</dbReference>
<protein>
    <submittedName>
        <fullName evidence="3">Response regulator</fullName>
    </submittedName>
</protein>
<dbReference type="Gene3D" id="3.40.50.2300">
    <property type="match status" value="1"/>
</dbReference>
<feature type="modified residue" description="4-aspartylphosphate" evidence="1">
    <location>
        <position position="67"/>
    </location>
</feature>
<dbReference type="Proteomes" id="UP000308528">
    <property type="component" value="Unassembled WGS sequence"/>
</dbReference>
<dbReference type="Pfam" id="PF00072">
    <property type="entry name" value="Response_reg"/>
    <property type="match status" value="1"/>
</dbReference>
<feature type="domain" description="Response regulatory" evidence="2">
    <location>
        <begin position="8"/>
        <end position="137"/>
    </location>
</feature>
<sequence length="138" mass="15757">MTKKKLGCVLLIDDSDADNFIHTRRLNKMGVAKEIVVRANGREGLQYFTSRLPDGSRPTRPDLLFLDINMPVMDGWGFLDEYQHLREEDRARVTIAMLTSSAGDPEHERYRAYSVVDGHEAKPLTQEKITALLNRHFG</sequence>
<dbReference type="EMBL" id="SRSF01000002">
    <property type="protein sequence ID" value="THH40515.1"/>
    <property type="molecule type" value="Genomic_DNA"/>
</dbReference>
<dbReference type="PROSITE" id="PS50110">
    <property type="entry name" value="RESPONSE_REGULATORY"/>
    <property type="match status" value="1"/>
</dbReference>
<keyword evidence="1" id="KW-0597">Phosphoprotein</keyword>
<evidence type="ECO:0000259" key="2">
    <source>
        <dbReference type="PROSITE" id="PS50110"/>
    </source>
</evidence>
<accession>A0A4S4NNC8</accession>